<keyword evidence="2" id="KW-1185">Reference proteome</keyword>
<evidence type="ECO:0008006" key="3">
    <source>
        <dbReference type="Google" id="ProtNLM"/>
    </source>
</evidence>
<dbReference type="EMBL" id="PSNW01000003">
    <property type="protein sequence ID" value="PPE74462.1"/>
    <property type="molecule type" value="Genomic_DNA"/>
</dbReference>
<sequence>MGVLNGSTFTAGAIEIGTTPVAAGGSTTLRVNIVDTANGNALVTSLVEVSFSSPCTSNDRASIDTPAFATAGQASVTYRALGCSGSDVVRATAVVNGTTVVAQGTVTVQPSPISSLQFDSATPTAIRLRGAGQPETSAVRFRALNSAGGPVANVDVTFSLDTTVGGITLNPTTGKTDSNGYVQTTVRSGTVATSVRVTAETGLPNVPPAQSDSLVISTGLADQDSFSLSVGCFNIEGGDYDGTTTNVNIRAADRFNNPVPDGTAVAFRAEGGAIQPQCLTTDGACSVTFTSQQPRVANRRVTILATAIGEESFTDVNGDGRYDAGEPFADLDEAFVDNDEDGVRDTNEPFLDFNNNGSFTTGSGNFTGVLCDSGCDTATSLHVRDSQRIIMSGSAATILISPSPIDLSNGAVGVNVLVSDSVGQPMPGQTTVTATTSLGSIVGDSTYIQPCTSVGAPYPYNFAIQPPDGLDEPRSGIFTIKVTTPRGVVSTQTATVTFTPDPEPPLPPPGPLNSISFVSATPTTIGIKGTGLNEVSELVFQVRTTNGGPLPNQTVTFTPNTVVGGIQLEPTSAVTDANGRVVTRLRAGTVQTTVRVTATASQINSGVETKVSTVSSNLTITTGLPDQDSVSLSLSTHNPEAWTRDGTPVTATIRAADRFNNPAPDGTAFAFRTNGGSIVGSCLIENGTCSATWRSQNPRRARSQVLAYAIGEESFVDLNGNGIYDTGEPFEDLPEPWLDNDLDGIYDAGSEEFVDFNSNGVRDDSNGLFTGTLCAGAGCDTRKSLYVFDTETLVMSDSRPVIDINPPTADIVVSGGSFVLEDGTVPTVTIPTRAGTGGTVAFRVVVRDVNDQPMPSGTTITLANDGGDVTITPVDSFVVPDTIDDTAEGNTYSWTIVDEAYVPGDQLGALTLRVVSPSGIDTRYELRLRLDDVTPP</sequence>
<gene>
    <name evidence="1" type="ORF">C3942_06755</name>
</gene>
<dbReference type="SUPFAM" id="SSF49373">
    <property type="entry name" value="Invasin/intimin cell-adhesion fragments"/>
    <property type="match status" value="2"/>
</dbReference>
<name>A0A2S5THN3_9GAMM</name>
<organism evidence="1 2">
    <name type="scientific">Solimonas fluminis</name>
    <dbReference type="NCBI Taxonomy" id="2086571"/>
    <lineage>
        <taxon>Bacteria</taxon>
        <taxon>Pseudomonadati</taxon>
        <taxon>Pseudomonadota</taxon>
        <taxon>Gammaproteobacteria</taxon>
        <taxon>Nevskiales</taxon>
        <taxon>Nevskiaceae</taxon>
        <taxon>Solimonas</taxon>
    </lineage>
</organism>
<evidence type="ECO:0000313" key="1">
    <source>
        <dbReference type="EMBL" id="PPE74462.1"/>
    </source>
</evidence>
<dbReference type="Proteomes" id="UP000238220">
    <property type="component" value="Unassembled WGS sequence"/>
</dbReference>
<proteinExistence type="predicted"/>
<dbReference type="InterPro" id="IPR008964">
    <property type="entry name" value="Invasin/intimin_cell_adhesion"/>
</dbReference>
<dbReference type="InterPro" id="IPR013783">
    <property type="entry name" value="Ig-like_fold"/>
</dbReference>
<evidence type="ECO:0000313" key="2">
    <source>
        <dbReference type="Proteomes" id="UP000238220"/>
    </source>
</evidence>
<reference evidence="1 2" key="1">
    <citation type="submission" date="2018-02" db="EMBL/GenBank/DDBJ databases">
        <title>Genome sequencing of Solimonas sp. HR-BB.</title>
        <authorList>
            <person name="Lee Y."/>
            <person name="Jeon C.O."/>
        </authorList>
    </citation>
    <scope>NUCLEOTIDE SEQUENCE [LARGE SCALE GENOMIC DNA]</scope>
    <source>
        <strain evidence="1 2">HR-BB</strain>
    </source>
</reference>
<accession>A0A2S5THN3</accession>
<protein>
    <recommendedName>
        <fullName evidence="3">Big-1 domain-containing protein</fullName>
    </recommendedName>
</protein>
<dbReference type="AlphaFoldDB" id="A0A2S5THN3"/>
<dbReference type="Gene3D" id="2.60.40.10">
    <property type="entry name" value="Immunoglobulins"/>
    <property type="match status" value="4"/>
</dbReference>
<comment type="caution">
    <text evidence="1">The sequence shown here is derived from an EMBL/GenBank/DDBJ whole genome shotgun (WGS) entry which is preliminary data.</text>
</comment>